<dbReference type="AlphaFoldDB" id="A0A645CJW6"/>
<dbReference type="EMBL" id="VSSQ01027812">
    <property type="protein sequence ID" value="MPM77241.1"/>
    <property type="molecule type" value="Genomic_DNA"/>
</dbReference>
<protein>
    <submittedName>
        <fullName evidence="1">Uncharacterized protein</fullName>
    </submittedName>
</protein>
<gene>
    <name evidence="1" type="ORF">SDC9_124241</name>
</gene>
<reference evidence="1" key="1">
    <citation type="submission" date="2019-08" db="EMBL/GenBank/DDBJ databases">
        <authorList>
            <person name="Kucharzyk K."/>
            <person name="Murdoch R.W."/>
            <person name="Higgins S."/>
            <person name="Loffler F."/>
        </authorList>
    </citation>
    <scope>NUCLEOTIDE SEQUENCE</scope>
</reference>
<accession>A0A645CJW6</accession>
<name>A0A645CJW6_9ZZZZ</name>
<organism evidence="1">
    <name type="scientific">bioreactor metagenome</name>
    <dbReference type="NCBI Taxonomy" id="1076179"/>
    <lineage>
        <taxon>unclassified sequences</taxon>
        <taxon>metagenomes</taxon>
        <taxon>ecological metagenomes</taxon>
    </lineage>
</organism>
<sequence length="52" mass="5763">MGYIVSTQSFLNSFSDIRDSLADTTVAIEHLAKNKNIAVLDFNDLVNDTFTP</sequence>
<proteinExistence type="predicted"/>
<evidence type="ECO:0000313" key="1">
    <source>
        <dbReference type="EMBL" id="MPM77241.1"/>
    </source>
</evidence>
<comment type="caution">
    <text evidence="1">The sequence shown here is derived from an EMBL/GenBank/DDBJ whole genome shotgun (WGS) entry which is preliminary data.</text>
</comment>